<feature type="site" description="Important for catalytic activity" evidence="3">
    <location>
        <position position="330"/>
    </location>
</feature>
<dbReference type="PRINTS" id="PR00149">
    <property type="entry name" value="FUMRATELYASE"/>
</dbReference>
<feature type="binding site" evidence="3">
    <location>
        <begin position="323"/>
        <end position="325"/>
    </location>
    <ligand>
        <name>substrate</name>
    </ligand>
</feature>
<protein>
    <recommendedName>
        <fullName evidence="3">Fumarate hydratase class II</fullName>
        <shortName evidence="3">Fumarase C</shortName>
        <ecNumber evidence="3">4.2.1.2</ecNumber>
    </recommendedName>
    <alternativeName>
        <fullName evidence="3">Aerobic fumarase</fullName>
    </alternativeName>
    <alternativeName>
        <fullName evidence="3">Iron-independent fumarase</fullName>
    </alternativeName>
</protein>
<dbReference type="InterPro" id="IPR000362">
    <property type="entry name" value="Fumarate_lyase_fam"/>
</dbReference>
<dbReference type="NCBIfam" id="NF008909">
    <property type="entry name" value="PRK12273.1"/>
    <property type="match status" value="1"/>
</dbReference>
<dbReference type="InterPro" id="IPR022761">
    <property type="entry name" value="Fumarate_lyase_N"/>
</dbReference>
<dbReference type="PANTHER" id="PTHR11444:SF1">
    <property type="entry name" value="FUMARATE HYDRATASE, MITOCHONDRIAL"/>
    <property type="match status" value="1"/>
</dbReference>
<dbReference type="EMBL" id="JAHYBX010000011">
    <property type="protein sequence ID" value="MCA1858076.1"/>
    <property type="molecule type" value="Genomic_DNA"/>
</dbReference>
<feature type="binding site" evidence="3">
    <location>
        <position position="318"/>
    </location>
    <ligand>
        <name>substrate</name>
    </ligand>
</feature>
<keyword evidence="3" id="KW-0816">Tricarboxylic acid cycle</keyword>
<comment type="subunit">
    <text evidence="3">Homotetramer.</text>
</comment>
<dbReference type="Gene3D" id="1.10.40.30">
    <property type="entry name" value="Fumarase/aspartase (C-terminal domain)"/>
    <property type="match status" value="1"/>
</dbReference>
<gene>
    <name evidence="3 6" type="primary">fumC</name>
    <name evidence="6" type="ORF">LE190_19390</name>
</gene>
<evidence type="ECO:0000313" key="7">
    <source>
        <dbReference type="Proteomes" id="UP001198602"/>
    </source>
</evidence>
<comment type="function">
    <text evidence="3">Involved in the TCA cycle. Catalyzes the stereospecific interconversion of fumarate to L-malate.</text>
</comment>
<dbReference type="InterPro" id="IPR008948">
    <property type="entry name" value="L-Aspartase-like"/>
</dbReference>
<comment type="caution">
    <text evidence="6">The sequence shown here is derived from an EMBL/GenBank/DDBJ whole genome shotgun (WGS) entry which is preliminary data.</text>
</comment>
<feature type="binding site" evidence="3">
    <location>
        <begin position="138"/>
        <end position="140"/>
    </location>
    <ligand>
        <name>substrate</name>
    </ligand>
</feature>
<evidence type="ECO:0000256" key="1">
    <source>
        <dbReference type="ARBA" id="ARBA00009084"/>
    </source>
</evidence>
<dbReference type="Pfam" id="PF00206">
    <property type="entry name" value="Lyase_1"/>
    <property type="match status" value="1"/>
</dbReference>
<evidence type="ECO:0000259" key="5">
    <source>
        <dbReference type="Pfam" id="PF10415"/>
    </source>
</evidence>
<keyword evidence="3" id="KW-0963">Cytoplasm</keyword>
<dbReference type="GO" id="GO:0004333">
    <property type="term" value="F:fumarate hydratase activity"/>
    <property type="evidence" value="ECO:0007669"/>
    <property type="project" value="UniProtKB-EC"/>
</dbReference>
<feature type="domain" description="Fumarate lyase N-terminal" evidence="4">
    <location>
        <begin position="11"/>
        <end position="341"/>
    </location>
</feature>
<comment type="similarity">
    <text evidence="1 3">Belongs to the class-II fumarase/aspartase family. Fumarase subfamily.</text>
</comment>
<proteinExistence type="inferred from homology"/>
<keyword evidence="7" id="KW-1185">Reference proteome</keyword>
<dbReference type="HAMAP" id="MF_00743">
    <property type="entry name" value="FumaraseC"/>
    <property type="match status" value="1"/>
</dbReference>
<dbReference type="InterPro" id="IPR005677">
    <property type="entry name" value="Fum_hydII"/>
</dbReference>
<dbReference type="Proteomes" id="UP001198602">
    <property type="component" value="Unassembled WGS sequence"/>
</dbReference>
<feature type="active site" description="Proton donor/acceptor" evidence="3">
    <location>
        <position position="187"/>
    </location>
</feature>
<accession>A0ABS7YED6</accession>
<dbReference type="PANTHER" id="PTHR11444">
    <property type="entry name" value="ASPARTATEAMMONIA/ARGININOSUCCINATE/ADENYLOSUCCINATE LYASE"/>
    <property type="match status" value="1"/>
</dbReference>
<dbReference type="CDD" id="cd01362">
    <property type="entry name" value="Fumarase_classII"/>
    <property type="match status" value="1"/>
</dbReference>
<dbReference type="RefSeq" id="WP_225240244.1">
    <property type="nucleotide sequence ID" value="NZ_JAHYBX010000011.1"/>
</dbReference>
<feature type="binding site" evidence="3">
    <location>
        <begin position="97"/>
        <end position="99"/>
    </location>
    <ligand>
        <name>substrate</name>
    </ligand>
</feature>
<dbReference type="PROSITE" id="PS00163">
    <property type="entry name" value="FUMARATE_LYASES"/>
    <property type="match status" value="1"/>
</dbReference>
<dbReference type="InterPro" id="IPR018951">
    <property type="entry name" value="Fumarase_C_C"/>
</dbReference>
<feature type="binding site" description="in site B" evidence="3">
    <location>
        <begin position="128"/>
        <end position="131"/>
    </location>
    <ligand>
        <name>substrate</name>
    </ligand>
</feature>
<evidence type="ECO:0000256" key="2">
    <source>
        <dbReference type="ARBA" id="ARBA00023239"/>
    </source>
</evidence>
<name>A0ABS7YED6_9BURK</name>
<comment type="catalytic activity">
    <reaction evidence="3">
        <text>(S)-malate = fumarate + H2O</text>
        <dbReference type="Rhea" id="RHEA:12460"/>
        <dbReference type="ChEBI" id="CHEBI:15377"/>
        <dbReference type="ChEBI" id="CHEBI:15589"/>
        <dbReference type="ChEBI" id="CHEBI:29806"/>
        <dbReference type="EC" id="4.2.1.2"/>
    </reaction>
</comment>
<evidence type="ECO:0000313" key="6">
    <source>
        <dbReference type="EMBL" id="MCA1858076.1"/>
    </source>
</evidence>
<dbReference type="InterPro" id="IPR020557">
    <property type="entry name" value="Fumarate_lyase_CS"/>
</dbReference>
<evidence type="ECO:0000256" key="3">
    <source>
        <dbReference type="HAMAP-Rule" id="MF_00743"/>
    </source>
</evidence>
<evidence type="ECO:0000259" key="4">
    <source>
        <dbReference type="Pfam" id="PF00206"/>
    </source>
</evidence>
<dbReference type="SUPFAM" id="SSF48557">
    <property type="entry name" value="L-aspartase-like"/>
    <property type="match status" value="1"/>
</dbReference>
<comment type="subcellular location">
    <subcellularLocation>
        <location evidence="3">Cytoplasm</location>
    </subcellularLocation>
</comment>
<dbReference type="Gene3D" id="1.10.275.10">
    <property type="entry name" value="Fumarase/aspartase (N-terminal domain)"/>
    <property type="match status" value="1"/>
</dbReference>
<dbReference type="InterPro" id="IPR024083">
    <property type="entry name" value="Fumarase/histidase_N"/>
</dbReference>
<feature type="domain" description="Fumarase C C-terminal" evidence="5">
    <location>
        <begin position="407"/>
        <end position="460"/>
    </location>
</feature>
<dbReference type="Pfam" id="PF10415">
    <property type="entry name" value="FumaraseC_C"/>
    <property type="match status" value="1"/>
</dbReference>
<dbReference type="EC" id="4.2.1.2" evidence="3"/>
<feature type="active site" evidence="3">
    <location>
        <position position="317"/>
    </location>
</feature>
<dbReference type="NCBIfam" id="TIGR00979">
    <property type="entry name" value="fumC_II"/>
    <property type="match status" value="1"/>
</dbReference>
<feature type="binding site" evidence="3">
    <location>
        <position position="186"/>
    </location>
    <ligand>
        <name>substrate</name>
    </ligand>
</feature>
<sequence length="465" mass="49843">MENRIEKDSFGPIEVPAARLWGAQTQRSLHHFHISTERMAPELVAALAQVKRAAAAVNRSLGKLPADKAAAIIRAADEVLEGRYPDEFPLAVWQTGSGTQSNMNMNEVLANRGSELLKGERGEQRLLHPNDHVNMGQSSNDIFPTAMHVAAACAVAQDLLPALGQLRATLLRKSRDFESIVKIGRTHLQDATPLTLGQEFSGYVAQLEFAESALRATLPGLLALAAGGTAVGTGLNAHPDFAPRIAAELASRTGLSFKSAPNKFMALAGHDAMVAAHGAMKTLATALMKIANDVRWMASGPRSGLGEITIPENEPGSSIMPGKVNPTQCEALTMLCCQVFGNDVAITVGGSQGNFELNVFKPMIAHNFLQSARLLADGMRSFDRHCAQGIEPNHARIAELMEKSLMLVTALAPHIGYDRAAQIAKTASHEGLTLRQAALQSGFVTEQQFDGWIVPIDMTRPDSVD</sequence>
<comment type="miscellaneous">
    <text evidence="3">There are 2 substrate-binding sites: the catalytic A site, and the non-catalytic B site that may play a role in the transfer of substrate or product between the active site and the solvent. Alternatively, the B site may bind allosteric effectors.</text>
</comment>
<reference evidence="6 7" key="1">
    <citation type="submission" date="2021-07" db="EMBL/GenBank/DDBJ databases">
        <title>Characterization of Violacein-producing bacteria and related species.</title>
        <authorList>
            <person name="Wilson H.S."/>
            <person name="De Leon M.E."/>
        </authorList>
    </citation>
    <scope>NUCLEOTIDE SEQUENCE [LARGE SCALE GENOMIC DNA]</scope>
    <source>
        <strain evidence="6 7">HSC-2F05</strain>
    </source>
</reference>
<keyword evidence="2 3" id="KW-0456">Lyase</keyword>
<dbReference type="Gene3D" id="1.20.200.10">
    <property type="entry name" value="Fumarase/aspartase (Central domain)"/>
    <property type="match status" value="1"/>
</dbReference>
<organism evidence="6 7">
    <name type="scientific">Massilia hydrophila</name>
    <dbReference type="NCBI Taxonomy" id="3044279"/>
    <lineage>
        <taxon>Bacteria</taxon>
        <taxon>Pseudomonadati</taxon>
        <taxon>Pseudomonadota</taxon>
        <taxon>Betaproteobacteria</taxon>
        <taxon>Burkholderiales</taxon>
        <taxon>Oxalobacteraceae</taxon>
        <taxon>Telluria group</taxon>
        <taxon>Massilia</taxon>
    </lineage>
</organism>
<comment type="pathway">
    <text evidence="3">Carbohydrate metabolism; tricarboxylic acid cycle; (S)-malate from fumarate: step 1/1.</text>
</comment>